<dbReference type="GO" id="GO:0097351">
    <property type="term" value="F:toxin sequestering activity"/>
    <property type="evidence" value="ECO:0007669"/>
    <property type="project" value="TreeGrafter"/>
</dbReference>
<organism evidence="3 4">
    <name type="scientific">Saccharothrix saharensis</name>
    <dbReference type="NCBI Taxonomy" id="571190"/>
    <lineage>
        <taxon>Bacteria</taxon>
        <taxon>Bacillati</taxon>
        <taxon>Actinomycetota</taxon>
        <taxon>Actinomycetes</taxon>
        <taxon>Pseudonocardiales</taxon>
        <taxon>Pseudonocardiaceae</taxon>
        <taxon>Saccharothrix</taxon>
    </lineage>
</organism>
<dbReference type="Proteomes" id="UP000316628">
    <property type="component" value="Unassembled WGS sequence"/>
</dbReference>
<name>A0A543JKU8_9PSEU</name>
<dbReference type="InterPro" id="IPR051416">
    <property type="entry name" value="phD-YefM_TA_antitoxins"/>
</dbReference>
<evidence type="ECO:0000313" key="4">
    <source>
        <dbReference type="Proteomes" id="UP000316628"/>
    </source>
</evidence>
<dbReference type="EMBL" id="VFPP01000001">
    <property type="protein sequence ID" value="TQM83414.1"/>
    <property type="molecule type" value="Genomic_DNA"/>
</dbReference>
<dbReference type="InterPro" id="IPR036165">
    <property type="entry name" value="YefM-like_sf"/>
</dbReference>
<dbReference type="PANTHER" id="PTHR35377">
    <property type="entry name" value="ANTITOXIN VAPB49-RELATED-RELATED"/>
    <property type="match status" value="1"/>
</dbReference>
<reference evidence="3 4" key="1">
    <citation type="submission" date="2019-06" db="EMBL/GenBank/DDBJ databases">
        <title>Sequencing the genomes of 1000 actinobacteria strains.</title>
        <authorList>
            <person name="Klenk H.-P."/>
        </authorList>
    </citation>
    <scope>NUCLEOTIDE SEQUENCE [LARGE SCALE GENOMIC DNA]</scope>
    <source>
        <strain evidence="3 4">DSM 45456</strain>
    </source>
</reference>
<proteinExistence type="inferred from homology"/>
<dbReference type="SUPFAM" id="SSF143120">
    <property type="entry name" value="YefM-like"/>
    <property type="match status" value="1"/>
</dbReference>
<accession>A0A543JKU8</accession>
<dbReference type="Pfam" id="PF02604">
    <property type="entry name" value="PhdYeFM_antitox"/>
    <property type="match status" value="1"/>
</dbReference>
<dbReference type="PANTHER" id="PTHR35377:SF5">
    <property type="entry name" value="ANTITOXIN VAPB46"/>
    <property type="match status" value="1"/>
</dbReference>
<dbReference type="Gene3D" id="3.40.1620.10">
    <property type="entry name" value="YefM-like domain"/>
    <property type="match status" value="1"/>
</dbReference>
<dbReference type="InterPro" id="IPR006442">
    <property type="entry name" value="Antitoxin_Phd/YefM"/>
</dbReference>
<comment type="similarity">
    <text evidence="1 2">Belongs to the phD/YefM antitoxin family.</text>
</comment>
<comment type="caution">
    <text evidence="3">The sequence shown here is derived from an EMBL/GenBank/DDBJ whole genome shotgun (WGS) entry which is preliminary data.</text>
</comment>
<dbReference type="NCBIfam" id="TIGR01552">
    <property type="entry name" value="phd_fam"/>
    <property type="match status" value="1"/>
</dbReference>
<dbReference type="OrthoDB" id="557859at2"/>
<dbReference type="AlphaFoldDB" id="A0A543JKU8"/>
<evidence type="ECO:0000313" key="3">
    <source>
        <dbReference type="EMBL" id="TQM83414.1"/>
    </source>
</evidence>
<evidence type="ECO:0000256" key="1">
    <source>
        <dbReference type="ARBA" id="ARBA00009981"/>
    </source>
</evidence>
<evidence type="ECO:0000256" key="2">
    <source>
        <dbReference type="RuleBase" id="RU362080"/>
    </source>
</evidence>
<sequence length="90" mass="9970">MESIGVRELRQNASVYLRRVAAGESITVTDHGVPVAVISPPPPEVTLRERLRISGELIPADAGRNVLLEPPVQSDLDVSAELQWQREDRF</sequence>
<dbReference type="RefSeq" id="WP_141981165.1">
    <property type="nucleotide sequence ID" value="NZ_VFPP01000001.1"/>
</dbReference>
<comment type="function">
    <text evidence="2">Antitoxin component of a type II toxin-antitoxin (TA) system.</text>
</comment>
<keyword evidence="4" id="KW-1185">Reference proteome</keyword>
<protein>
    <recommendedName>
        <fullName evidence="2">Antitoxin</fullName>
    </recommendedName>
</protein>
<gene>
    <name evidence="3" type="ORF">FHX81_5837</name>
</gene>